<protein>
    <submittedName>
        <fullName evidence="1">Craniofacial development protein 2-like</fullName>
    </submittedName>
</protein>
<proteinExistence type="predicted"/>
<keyword evidence="2" id="KW-1185">Reference proteome</keyword>
<accession>A0AAV4B2C2</accession>
<dbReference type="AlphaFoldDB" id="A0AAV4B2C2"/>
<dbReference type="Proteomes" id="UP000735302">
    <property type="component" value="Unassembled WGS sequence"/>
</dbReference>
<organism evidence="1 2">
    <name type="scientific">Plakobranchus ocellatus</name>
    <dbReference type="NCBI Taxonomy" id="259542"/>
    <lineage>
        <taxon>Eukaryota</taxon>
        <taxon>Metazoa</taxon>
        <taxon>Spiralia</taxon>
        <taxon>Lophotrochozoa</taxon>
        <taxon>Mollusca</taxon>
        <taxon>Gastropoda</taxon>
        <taxon>Heterobranchia</taxon>
        <taxon>Euthyneura</taxon>
        <taxon>Panpulmonata</taxon>
        <taxon>Sacoglossa</taxon>
        <taxon>Placobranchoidea</taxon>
        <taxon>Plakobranchidae</taxon>
        <taxon>Plakobranchus</taxon>
    </lineage>
</organism>
<dbReference type="EMBL" id="BLXT01004465">
    <property type="protein sequence ID" value="GFO12868.1"/>
    <property type="molecule type" value="Genomic_DNA"/>
</dbReference>
<sequence>MCPRCVHGQNLTSSGMTSAIINLRRQCGPCNRMAPSQPNVTSTPPIQPTYPFECTCTDFFTHAGHNYLVILNRAEIGVKTVKGLIAENTDPSENLHRAILQYQNTPDCDTHFSPAICLFGRLIRDFIPSTQGNIHPTKHGKKPWSLVKKHFKIGTCVMLSGYLLTLPYDLHLP</sequence>
<evidence type="ECO:0000313" key="1">
    <source>
        <dbReference type="EMBL" id="GFO12868.1"/>
    </source>
</evidence>
<name>A0AAV4B2C2_9GAST</name>
<gene>
    <name evidence="1" type="ORF">PoB_003937300</name>
</gene>
<comment type="caution">
    <text evidence="1">The sequence shown here is derived from an EMBL/GenBank/DDBJ whole genome shotgun (WGS) entry which is preliminary data.</text>
</comment>
<evidence type="ECO:0000313" key="2">
    <source>
        <dbReference type="Proteomes" id="UP000735302"/>
    </source>
</evidence>
<reference evidence="1 2" key="1">
    <citation type="journal article" date="2021" name="Elife">
        <title>Chloroplast acquisition without the gene transfer in kleptoplastic sea slugs, Plakobranchus ocellatus.</title>
        <authorList>
            <person name="Maeda T."/>
            <person name="Takahashi S."/>
            <person name="Yoshida T."/>
            <person name="Shimamura S."/>
            <person name="Takaki Y."/>
            <person name="Nagai Y."/>
            <person name="Toyoda A."/>
            <person name="Suzuki Y."/>
            <person name="Arimoto A."/>
            <person name="Ishii H."/>
            <person name="Satoh N."/>
            <person name="Nishiyama T."/>
            <person name="Hasebe M."/>
            <person name="Maruyama T."/>
            <person name="Minagawa J."/>
            <person name="Obokata J."/>
            <person name="Shigenobu S."/>
        </authorList>
    </citation>
    <scope>NUCLEOTIDE SEQUENCE [LARGE SCALE GENOMIC DNA]</scope>
</reference>